<dbReference type="InterPro" id="IPR035994">
    <property type="entry name" value="Nucleoside_phosphorylase_sf"/>
</dbReference>
<dbReference type="Gene3D" id="3.40.50.1580">
    <property type="entry name" value="Nucleoside phosphorylase domain"/>
    <property type="match status" value="1"/>
</dbReference>
<feature type="region of interest" description="Disordered" evidence="1">
    <location>
        <begin position="375"/>
        <end position="406"/>
    </location>
</feature>
<comment type="caution">
    <text evidence="2">The sequence shown here is derived from an EMBL/GenBank/DDBJ whole genome shotgun (WGS) entry which is preliminary data.</text>
</comment>
<feature type="compositionally biased region" description="Polar residues" evidence="1">
    <location>
        <begin position="436"/>
        <end position="459"/>
    </location>
</feature>
<reference evidence="2" key="1">
    <citation type="submission" date="2020-05" db="EMBL/GenBank/DDBJ databases">
        <title>Phylogenomic resolution of chytrid fungi.</title>
        <authorList>
            <person name="Stajich J.E."/>
            <person name="Amses K."/>
            <person name="Simmons R."/>
            <person name="Seto K."/>
            <person name="Myers J."/>
            <person name="Bonds A."/>
            <person name="Quandt C.A."/>
            <person name="Barry K."/>
            <person name="Liu P."/>
            <person name="Grigoriev I."/>
            <person name="Longcore J.E."/>
            <person name="James T.Y."/>
        </authorList>
    </citation>
    <scope>NUCLEOTIDE SEQUENCE</scope>
    <source>
        <strain evidence="2">JEL0379</strain>
    </source>
</reference>
<evidence type="ECO:0000256" key="1">
    <source>
        <dbReference type="SAM" id="MobiDB-lite"/>
    </source>
</evidence>
<protein>
    <submittedName>
        <fullName evidence="2">Uncharacterized protein</fullName>
    </submittedName>
</protein>
<proteinExistence type="predicted"/>
<dbReference type="EMBL" id="JADGJQ010000081">
    <property type="protein sequence ID" value="KAJ3171912.1"/>
    <property type="molecule type" value="Genomic_DNA"/>
</dbReference>
<keyword evidence="3" id="KW-1185">Reference proteome</keyword>
<dbReference type="CDD" id="cd22249">
    <property type="entry name" value="UDM1_RNF168_RNF169-like"/>
    <property type="match status" value="1"/>
</dbReference>
<dbReference type="GO" id="GO:0009116">
    <property type="term" value="P:nucleoside metabolic process"/>
    <property type="evidence" value="ECO:0007669"/>
    <property type="project" value="InterPro"/>
</dbReference>
<dbReference type="SUPFAM" id="SSF53167">
    <property type="entry name" value="Purine and uridine phosphorylases"/>
    <property type="match status" value="1"/>
</dbReference>
<accession>A0AAD5XMA8</accession>
<evidence type="ECO:0000313" key="2">
    <source>
        <dbReference type="EMBL" id="KAJ3171912.1"/>
    </source>
</evidence>
<gene>
    <name evidence="2" type="ORF">HDU87_008162</name>
</gene>
<name>A0AAD5XMA8_9FUNG</name>
<dbReference type="GO" id="GO:0003824">
    <property type="term" value="F:catalytic activity"/>
    <property type="evidence" value="ECO:0007669"/>
    <property type="project" value="InterPro"/>
</dbReference>
<organism evidence="2 3">
    <name type="scientific">Geranomyces variabilis</name>
    <dbReference type="NCBI Taxonomy" id="109894"/>
    <lineage>
        <taxon>Eukaryota</taxon>
        <taxon>Fungi</taxon>
        <taxon>Fungi incertae sedis</taxon>
        <taxon>Chytridiomycota</taxon>
        <taxon>Chytridiomycota incertae sedis</taxon>
        <taxon>Chytridiomycetes</taxon>
        <taxon>Spizellomycetales</taxon>
        <taxon>Powellomycetaceae</taxon>
        <taxon>Geranomyces</taxon>
    </lineage>
</organism>
<dbReference type="AlphaFoldDB" id="A0AAD5XMA8"/>
<dbReference type="Proteomes" id="UP001212152">
    <property type="component" value="Unassembled WGS sequence"/>
</dbReference>
<evidence type="ECO:0000313" key="3">
    <source>
        <dbReference type="Proteomes" id="UP001212152"/>
    </source>
</evidence>
<feature type="region of interest" description="Disordered" evidence="1">
    <location>
        <begin position="419"/>
        <end position="467"/>
    </location>
</feature>
<sequence>MIFIVFPKPFEFRKALRALHDEDRLIVHTTVHKGTHHFDVVCYNNGAVDKPKYHIFLSKVIDDSDVGFLLKFYKFLAAFKEHYKHYEFHQFRFAVFGTCGSCQPDWSGKKWPVGTAYYVKTAYKGDRGHIRDRVGEDGPMFSFISNDSKPLQASASDTAVKQHGFSICSTNSLMEAEHRLLHDGVNLYDMETYDFFKVVQDVGATLLGAIRVVSDYCGAGQKLNRLLCSFQEGLDILKSLVEEDAMGCAYHVDMTILLRYADFVKFVNDPGMLASMPNLLSRPNEDSKRKLTDLSDGKNNAHAFSAAMLEMLKEKILQAIRDGQNPETVDEVRAMENEIKSLVDLEIRVAGNKSGDVTIRKKYVGDLDKQIESKRREQRKLKEEEEAKNQKDRKAKEDEEDTQRKETHERLLNAIGARDGSVQHEQAQETVPDAQVSATNPVERSSSNGTGQDQEASQSSDKETEPEVRGWIVASESDMRLLVDNSIRGALRQAGVHIDWGGRERIEKVTEDDIAQRYIASITSVSKSLYALRSTPDQSETTTLWRLKDLRQKFVEPSKELPLVTGTLEMDYSPRVRRVLTDVDKIEREIMGYAKRLACTAGGASRLETLIRQV</sequence>